<dbReference type="EMBL" id="UGYV01000001">
    <property type="protein sequence ID" value="SUI80458.1"/>
    <property type="molecule type" value="Genomic_DNA"/>
</dbReference>
<accession>A0A380AI96</accession>
<dbReference type="NCBIfam" id="NF004823">
    <property type="entry name" value="PRK06179.1"/>
    <property type="match status" value="1"/>
</dbReference>
<dbReference type="Proteomes" id="UP000255061">
    <property type="component" value="Unassembled WGS sequence"/>
</dbReference>
<keyword evidence="2 4" id="KW-0560">Oxidoreductase</keyword>
<dbReference type="Pfam" id="PF00106">
    <property type="entry name" value="adh_short"/>
    <property type="match status" value="1"/>
</dbReference>
<comment type="similarity">
    <text evidence="1 3">Belongs to the short-chain dehydrogenases/reductases (SDR) family.</text>
</comment>
<name>A0A380AI96_9GAMM</name>
<dbReference type="EC" id="1.1.1.100" evidence="4"/>
<protein>
    <submittedName>
        <fullName evidence="4">3-oxoacyl-[acyl-carrier-protein] reductase FabG</fullName>
        <ecNumber evidence="4">1.1.1.100</ecNumber>
    </submittedName>
</protein>
<dbReference type="PRINTS" id="PR00080">
    <property type="entry name" value="SDRFAMILY"/>
</dbReference>
<dbReference type="InterPro" id="IPR036291">
    <property type="entry name" value="NAD(P)-bd_dom_sf"/>
</dbReference>
<dbReference type="Gene3D" id="3.40.50.720">
    <property type="entry name" value="NAD(P)-binding Rossmann-like Domain"/>
    <property type="match status" value="1"/>
</dbReference>
<dbReference type="AlphaFoldDB" id="A0A380AI96"/>
<dbReference type="PRINTS" id="PR00081">
    <property type="entry name" value="GDHRDH"/>
</dbReference>
<dbReference type="InterPro" id="IPR002347">
    <property type="entry name" value="SDR_fam"/>
</dbReference>
<gene>
    <name evidence="4" type="primary">fabG_8</name>
    <name evidence="4" type="ORF">NCTC10736_02294</name>
</gene>
<evidence type="ECO:0000256" key="1">
    <source>
        <dbReference type="ARBA" id="ARBA00006484"/>
    </source>
</evidence>
<reference evidence="4 5" key="1">
    <citation type="submission" date="2018-06" db="EMBL/GenBank/DDBJ databases">
        <authorList>
            <consortium name="Pathogen Informatics"/>
            <person name="Doyle S."/>
        </authorList>
    </citation>
    <scope>NUCLEOTIDE SEQUENCE [LARGE SCALE GENOMIC DNA]</scope>
    <source>
        <strain evidence="4 5">NCTC10736</strain>
    </source>
</reference>
<proteinExistence type="inferred from homology"/>
<dbReference type="SUPFAM" id="SSF51735">
    <property type="entry name" value="NAD(P)-binding Rossmann-fold domains"/>
    <property type="match status" value="1"/>
</dbReference>
<dbReference type="RefSeq" id="WP_115406262.1">
    <property type="nucleotide sequence ID" value="NZ_UGYV01000001.1"/>
</dbReference>
<dbReference type="PANTHER" id="PTHR43976">
    <property type="entry name" value="SHORT CHAIN DEHYDROGENASE"/>
    <property type="match status" value="1"/>
</dbReference>
<dbReference type="PANTHER" id="PTHR43976:SF16">
    <property type="entry name" value="SHORT-CHAIN DEHYDROGENASE_REDUCTASE FAMILY PROTEIN"/>
    <property type="match status" value="1"/>
</dbReference>
<evidence type="ECO:0000256" key="2">
    <source>
        <dbReference type="ARBA" id="ARBA00023002"/>
    </source>
</evidence>
<evidence type="ECO:0000256" key="3">
    <source>
        <dbReference type="RuleBase" id="RU000363"/>
    </source>
</evidence>
<evidence type="ECO:0000313" key="4">
    <source>
        <dbReference type="EMBL" id="SUI80458.1"/>
    </source>
</evidence>
<evidence type="ECO:0000313" key="5">
    <source>
        <dbReference type="Proteomes" id="UP000255061"/>
    </source>
</evidence>
<organism evidence="4 5">
    <name type="scientific">Shewanella morhuae</name>
    <dbReference type="NCBI Taxonomy" id="365591"/>
    <lineage>
        <taxon>Bacteria</taxon>
        <taxon>Pseudomonadati</taxon>
        <taxon>Pseudomonadota</taxon>
        <taxon>Gammaproteobacteria</taxon>
        <taxon>Alteromonadales</taxon>
        <taxon>Shewanellaceae</taxon>
        <taxon>Shewanella</taxon>
    </lineage>
</organism>
<dbReference type="CDD" id="cd05374">
    <property type="entry name" value="17beta-HSD-like_SDR_c"/>
    <property type="match status" value="1"/>
</dbReference>
<sequence>MNKKNAGIALVTGASSGIGLVTAQALVKSGYQVFGTSRKAVASTTDITMLVCDVTDEASVQNLVDEVVKQAGRIDLVVNNAGVGLLGGAEESTIAQVQRLFDVNVFGVARVINAVLPIMRAQKGGRIINMSSILGLIPSPFNAYYASTKHAIEGYSESLDHEVRGFGIRVVLVQPGVTRTAFEENLTRADQTIAIYAEGRARSESLMRKWVQDGDDPQVVADTVVKAATDTKPSLRYSAGKQSGQVRALRRYLPSGIFDKIMRKFNEFPS</sequence>
<dbReference type="GO" id="GO:0004316">
    <property type="term" value="F:3-oxoacyl-[acyl-carrier-protein] reductase (NADPH) activity"/>
    <property type="evidence" value="ECO:0007669"/>
    <property type="project" value="UniProtKB-EC"/>
</dbReference>
<dbReference type="InterPro" id="IPR051911">
    <property type="entry name" value="SDR_oxidoreductase"/>
</dbReference>